<feature type="compositionally biased region" description="Pro residues" evidence="1">
    <location>
        <begin position="53"/>
        <end position="67"/>
    </location>
</feature>
<gene>
    <name evidence="2" type="ORF">H1164_07940</name>
</gene>
<evidence type="ECO:0000256" key="1">
    <source>
        <dbReference type="SAM" id="MobiDB-lite"/>
    </source>
</evidence>
<accession>A0A7W1XA48</accession>
<organism evidence="2 3">
    <name type="scientific">Thermoactinomyces daqus</name>
    <dbReference type="NCBI Taxonomy" id="1329516"/>
    <lineage>
        <taxon>Bacteria</taxon>
        <taxon>Bacillati</taxon>
        <taxon>Bacillota</taxon>
        <taxon>Bacilli</taxon>
        <taxon>Bacillales</taxon>
        <taxon>Thermoactinomycetaceae</taxon>
        <taxon>Thermoactinomyces</taxon>
    </lineage>
</organism>
<reference evidence="2 3" key="1">
    <citation type="submission" date="2020-07" db="EMBL/GenBank/DDBJ databases">
        <authorList>
            <person name="Feng H."/>
        </authorList>
    </citation>
    <scope>NUCLEOTIDE SEQUENCE [LARGE SCALE GENOMIC DNA]</scope>
    <source>
        <strain evidence="3">s-11</strain>
    </source>
</reference>
<dbReference type="Proteomes" id="UP000530514">
    <property type="component" value="Unassembled WGS sequence"/>
</dbReference>
<protein>
    <submittedName>
        <fullName evidence="2">Uncharacterized protein</fullName>
    </submittedName>
</protein>
<evidence type="ECO:0000313" key="2">
    <source>
        <dbReference type="EMBL" id="MBA4542831.1"/>
    </source>
</evidence>
<proteinExistence type="predicted"/>
<evidence type="ECO:0000313" key="3">
    <source>
        <dbReference type="Proteomes" id="UP000530514"/>
    </source>
</evidence>
<comment type="caution">
    <text evidence="2">The sequence shown here is derived from an EMBL/GenBank/DDBJ whole genome shotgun (WGS) entry which is preliminary data.</text>
</comment>
<dbReference type="RefSeq" id="WP_033100074.1">
    <property type="nucleotide sequence ID" value="NZ_JACEIP010000009.1"/>
</dbReference>
<keyword evidence="3" id="KW-1185">Reference proteome</keyword>
<feature type="region of interest" description="Disordered" evidence="1">
    <location>
        <begin position="39"/>
        <end position="67"/>
    </location>
</feature>
<dbReference type="AlphaFoldDB" id="A0A7W1XA48"/>
<name>A0A7W1XA48_9BACL</name>
<dbReference type="EMBL" id="JACEIP010000009">
    <property type="protein sequence ID" value="MBA4542831.1"/>
    <property type="molecule type" value="Genomic_DNA"/>
</dbReference>
<sequence>MQKYVCSPEHPDYYLLCQAFYHNREAYWELKRFLRSQRYGLPPDPPARNNNPDPSPTPVTPVPTPGF</sequence>